<evidence type="ECO:0000256" key="5">
    <source>
        <dbReference type="ARBA" id="ARBA00022618"/>
    </source>
</evidence>
<dbReference type="CDD" id="cd00201">
    <property type="entry name" value="WW"/>
    <property type="match status" value="1"/>
</dbReference>
<dbReference type="GO" id="GO:0030030">
    <property type="term" value="P:cell projection organization"/>
    <property type="evidence" value="ECO:0007669"/>
    <property type="project" value="UniProtKB-KW"/>
</dbReference>
<comment type="subunit">
    <text evidence="15">Interacts (via N-terminus) with ATRIP. Interacts with ATM, ATR and MDC1. Interacts with XPA (via N-terminus) upon UV irradiation. Interacts with CEP83, CCDC92, TTBK2, DVL3, NPHP3 and weakly with NPHP4. Interacts with DZIP1.</text>
</comment>
<keyword evidence="9 17" id="KW-0175">Coiled coil</keyword>
<evidence type="ECO:0000256" key="12">
    <source>
        <dbReference type="ARBA" id="ARBA00023242"/>
    </source>
</evidence>
<protein>
    <recommendedName>
        <fullName evidence="16">Centrosomal protein of 164 kDa</fullName>
    </recommendedName>
</protein>
<evidence type="ECO:0000256" key="13">
    <source>
        <dbReference type="ARBA" id="ARBA00023306"/>
    </source>
</evidence>
<dbReference type="PANTHER" id="PTHR21715">
    <property type="entry name" value="RH04127P"/>
    <property type="match status" value="1"/>
</dbReference>
<dbReference type="GO" id="GO:0006281">
    <property type="term" value="P:DNA repair"/>
    <property type="evidence" value="ECO:0007669"/>
    <property type="project" value="UniProtKB-KW"/>
</dbReference>
<accession>A0A8C4QB81</accession>
<dbReference type="GO" id="GO:0005814">
    <property type="term" value="C:centriole"/>
    <property type="evidence" value="ECO:0007669"/>
    <property type="project" value="UniProtKB-SubCell"/>
</dbReference>
<keyword evidence="12" id="KW-0539">Nucleus</keyword>
<feature type="region of interest" description="Disordered" evidence="18">
    <location>
        <begin position="161"/>
        <end position="189"/>
    </location>
</feature>
<dbReference type="InterPro" id="IPR036020">
    <property type="entry name" value="WW_dom_sf"/>
</dbReference>
<reference evidence="20" key="2">
    <citation type="submission" date="2025-09" db="UniProtKB">
        <authorList>
            <consortium name="Ensembl"/>
        </authorList>
    </citation>
    <scope>IDENTIFICATION</scope>
</reference>
<dbReference type="GeneTree" id="ENSGT00940000168481"/>
<evidence type="ECO:0000259" key="19">
    <source>
        <dbReference type="PROSITE" id="PS50020"/>
    </source>
</evidence>
<dbReference type="InterPro" id="IPR053233">
    <property type="entry name" value="ABRA-related"/>
</dbReference>
<name>A0A8C4QB81_EPTBU</name>
<keyword evidence="6" id="KW-0227">DNA damage</keyword>
<keyword evidence="5" id="KW-0132">Cell division</keyword>
<dbReference type="Gene3D" id="3.30.1470.10">
    <property type="entry name" value="Photosystem I PsaD, reaction center subunit II"/>
    <property type="match status" value="1"/>
</dbReference>
<dbReference type="Proteomes" id="UP000694388">
    <property type="component" value="Unplaced"/>
</dbReference>
<dbReference type="Ensembl" id="ENSEBUT00000013431.1">
    <property type="protein sequence ID" value="ENSEBUP00000012855.1"/>
    <property type="gene ID" value="ENSEBUG00000008156.1"/>
</dbReference>
<evidence type="ECO:0000256" key="6">
    <source>
        <dbReference type="ARBA" id="ARBA00022763"/>
    </source>
</evidence>
<dbReference type="AlphaFoldDB" id="A0A8C4QB81"/>
<comment type="function">
    <text evidence="14">Plays a role in microtubule organization and/or maintenance for the formation of primary cilia (PC), a microtubule-based structure that protrudes from the surface of epithelial cells. Plays a critical role in G2/M checkpoint and nuclear divisions. A key player in the DNA damage-activated ATR/ATM signaling cascade since it is required for the proper phosphorylation of H2AX, RPA, CHEK2 and CHEK1. Plays a critical role in chromosome segregation, acting as a mediator required for the maintenance of genomic stability through modulation of MDC1, RPA and CHEK1.</text>
</comment>
<dbReference type="GO" id="GO:0005634">
    <property type="term" value="C:nucleus"/>
    <property type="evidence" value="ECO:0007669"/>
    <property type="project" value="UniProtKB-SubCell"/>
</dbReference>
<feature type="compositionally biased region" description="Basic and acidic residues" evidence="18">
    <location>
        <begin position="417"/>
        <end position="758"/>
    </location>
</feature>
<evidence type="ECO:0000256" key="16">
    <source>
        <dbReference type="ARBA" id="ARBA00067900"/>
    </source>
</evidence>
<evidence type="ECO:0000256" key="17">
    <source>
        <dbReference type="SAM" id="Coils"/>
    </source>
</evidence>
<keyword evidence="3" id="KW-0963">Cytoplasm</keyword>
<keyword evidence="10" id="KW-0234">DNA repair</keyword>
<keyword evidence="13" id="KW-0131">Cell cycle</keyword>
<evidence type="ECO:0000313" key="21">
    <source>
        <dbReference type="Proteomes" id="UP000694388"/>
    </source>
</evidence>
<evidence type="ECO:0000256" key="8">
    <source>
        <dbReference type="ARBA" id="ARBA00022794"/>
    </source>
</evidence>
<dbReference type="PANTHER" id="PTHR21715:SF0">
    <property type="entry name" value="RH04127P"/>
    <property type="match status" value="1"/>
</dbReference>
<feature type="coiled-coil region" evidence="17">
    <location>
        <begin position="830"/>
        <end position="869"/>
    </location>
</feature>
<evidence type="ECO:0000256" key="10">
    <source>
        <dbReference type="ARBA" id="ARBA00023204"/>
    </source>
</evidence>
<keyword evidence="11" id="KW-0206">Cytoskeleton</keyword>
<keyword evidence="7" id="KW-0498">Mitosis</keyword>
<evidence type="ECO:0000256" key="15">
    <source>
        <dbReference type="ARBA" id="ARBA00061715"/>
    </source>
</evidence>
<dbReference type="SMART" id="SM00456">
    <property type="entry name" value="WW"/>
    <property type="match status" value="1"/>
</dbReference>
<feature type="region of interest" description="Disordered" evidence="18">
    <location>
        <begin position="417"/>
        <end position="767"/>
    </location>
</feature>
<evidence type="ECO:0000256" key="11">
    <source>
        <dbReference type="ARBA" id="ARBA00023212"/>
    </source>
</evidence>
<evidence type="ECO:0000256" key="1">
    <source>
        <dbReference type="ARBA" id="ARBA00004114"/>
    </source>
</evidence>
<dbReference type="FunFam" id="3.30.1470.10:FF:000001">
    <property type="entry name" value="Centrosomal protein of 164 kDa"/>
    <property type="match status" value="1"/>
</dbReference>
<comment type="subcellular location">
    <subcellularLocation>
        <location evidence="1">Cytoplasm</location>
        <location evidence="1">Cytoskeleton</location>
        <location evidence="1">Microtubule organizing center</location>
        <location evidence="1">Centrosome</location>
        <location evidence="1">Centriole</location>
    </subcellularLocation>
    <subcellularLocation>
        <location evidence="2">Nucleus</location>
    </subcellularLocation>
</comment>
<feature type="coiled-coil region" evidence="17">
    <location>
        <begin position="346"/>
        <end position="376"/>
    </location>
</feature>
<evidence type="ECO:0000256" key="14">
    <source>
        <dbReference type="ARBA" id="ARBA00056906"/>
    </source>
</evidence>
<dbReference type="PROSITE" id="PS50020">
    <property type="entry name" value="WW_DOMAIN_2"/>
    <property type="match status" value="1"/>
</dbReference>
<evidence type="ECO:0000256" key="9">
    <source>
        <dbReference type="ARBA" id="ARBA00023054"/>
    </source>
</evidence>
<proteinExistence type="predicted"/>
<feature type="region of interest" description="Disordered" evidence="18">
    <location>
        <begin position="103"/>
        <end position="141"/>
    </location>
</feature>
<evidence type="ECO:0000256" key="2">
    <source>
        <dbReference type="ARBA" id="ARBA00004123"/>
    </source>
</evidence>
<keyword evidence="21" id="KW-1185">Reference proteome</keyword>
<keyword evidence="8" id="KW-0970">Cilium biogenesis/degradation</keyword>
<dbReference type="Pfam" id="PF00397">
    <property type="entry name" value="WW"/>
    <property type="match status" value="1"/>
</dbReference>
<dbReference type="InterPro" id="IPR001202">
    <property type="entry name" value="WW_dom"/>
</dbReference>
<keyword evidence="4" id="KW-0597">Phosphoprotein</keyword>
<reference evidence="20" key="1">
    <citation type="submission" date="2025-08" db="UniProtKB">
        <authorList>
            <consortium name="Ensembl"/>
        </authorList>
    </citation>
    <scope>IDENTIFICATION</scope>
</reference>
<sequence>MAFGGTQIILEENYDEDFVPTEKEVREYAVEIGIDPDTEPELMHFAREGIMTRLPPEWRPCKDTTGEIYYFNFSTGKSIWEHPCDEHYRKLVTAERECNALLAEGRKKKKKKKNNQGADNKKKKKKKKRDEETRGIGTGILGPIQTPIRGLVPVRMPGGVHAGDPHLTLSLQSTPHEPNGLPSRGSPDSMGMCRDPLAQNQERDLRVMHGVVDWDESYSLGVRKSENRLKDLHLDFGMLGSDFEYEESQCSEDAENVRLFDISDKDSISSREKFSVGSQSTKCKERRKEKEEKAKITLSTEINNCEERNVLFLKNDIAWSRELTELSNFQGNLVLGDISPMKLRYQECEHEEMAQIEKECEEMEFEEREYGEREQKDKEHVEREQKERECAERTCMEIGHKDRVCTEKEHTVKLLAQKECEEREHGERKCAEKDRVEREQKEKERVEREHAEKEQKEKERVEKEQKEKECMEREHAEREQKEKVRVEREQKEKECMEREHAEREQKEKVRVEREQKEKECMEREHAEREQKEKQRVEREHAEREQKEKERVEREHAERKQKEKERVEREQKEKERMEREQKEKERMEREQKEKERMEREQKEKERVEREHTEREQKEKERVEREQKENERVEREYAEREQKEKERVEREQKEKECMEREHAEWEQKEKEHVERERREREHTEREKKESEHAEREQKKRGLKESEQKGDVYMENNVKREHAELERKKGEEREKEHSEKECKDMLEKERLHTEMEQKENQQNESEQTLNNDLETFSIEQLSKRKTWQEVAEVFKAGHVIKQHADLIHTTSAEKERENEVHIHMSSSTHSHQLQSYERQLEDVLQMRRDMLQREHERKMKALRASHARATRDLQWQFDKERRGLRESLSAILHAEHVCGDNVHHEALVNNQRDTHQDKNVHCVYQNGLTAPQQQVLERDKQPISMKDEILKIEQEKVECLLPELRGSERLLKAQEELLQRRKVKLLEEQKICWKQSETLEPEVFYHQGIERQESETENYFRREELMERALEVERLKQVGESEKVEEENEEREMGKRKELNAKGNLKALRNDFGTMRKMVRIRDFEDEGFEMLSVESEVDEAEIITNKYIKGGDNSEIPKDDEMMGQREMATINQPLRTEDLRSSIKKVPHHSTWTRIHKPDVPSVSARFVA</sequence>
<evidence type="ECO:0000256" key="4">
    <source>
        <dbReference type="ARBA" id="ARBA00022553"/>
    </source>
</evidence>
<evidence type="ECO:0000313" key="20">
    <source>
        <dbReference type="Ensembl" id="ENSEBUP00000012855.1"/>
    </source>
</evidence>
<dbReference type="GO" id="GO:0097539">
    <property type="term" value="C:ciliary transition fiber"/>
    <property type="evidence" value="ECO:0007669"/>
    <property type="project" value="UniProtKB-ARBA"/>
</dbReference>
<organism evidence="20 21">
    <name type="scientific">Eptatretus burgeri</name>
    <name type="common">Inshore hagfish</name>
    <dbReference type="NCBI Taxonomy" id="7764"/>
    <lineage>
        <taxon>Eukaryota</taxon>
        <taxon>Metazoa</taxon>
        <taxon>Chordata</taxon>
        <taxon>Craniata</taxon>
        <taxon>Vertebrata</taxon>
        <taxon>Cyclostomata</taxon>
        <taxon>Myxini</taxon>
        <taxon>Myxiniformes</taxon>
        <taxon>Myxinidae</taxon>
        <taxon>Eptatretinae</taxon>
        <taxon>Eptatretus</taxon>
    </lineage>
</organism>
<feature type="domain" description="WW" evidence="19">
    <location>
        <begin position="52"/>
        <end position="85"/>
    </location>
</feature>
<evidence type="ECO:0000256" key="3">
    <source>
        <dbReference type="ARBA" id="ARBA00022490"/>
    </source>
</evidence>
<evidence type="ECO:0000256" key="18">
    <source>
        <dbReference type="SAM" id="MobiDB-lite"/>
    </source>
</evidence>
<dbReference type="SUPFAM" id="SSF51045">
    <property type="entry name" value="WW domain"/>
    <property type="match status" value="1"/>
</dbReference>
<dbReference type="GO" id="GO:0051301">
    <property type="term" value="P:cell division"/>
    <property type="evidence" value="ECO:0007669"/>
    <property type="project" value="UniProtKB-KW"/>
</dbReference>
<evidence type="ECO:0000256" key="7">
    <source>
        <dbReference type="ARBA" id="ARBA00022776"/>
    </source>
</evidence>